<gene>
    <name evidence="3" type="ORF">A6A05_15210</name>
</gene>
<dbReference type="EMBL" id="LWQU01000161">
    <property type="protein sequence ID" value="OAN48425.1"/>
    <property type="molecule type" value="Genomic_DNA"/>
</dbReference>
<sequence length="149" mass="16613">MSDLDGTRKFVVLLVEDSNVDARLTRAALEENHFNVELHHAIDGREGIAFLRREAPAYAAAPRPDMILLDLNMPRMNGREFLAAMKTEPGLADIPVVVLTTSDVEQDVVASYQLGAAGFVTKPVDLDQFIEAVRYLGDYWFNLVRIPRG</sequence>
<keyword evidence="4" id="KW-1185">Reference proteome</keyword>
<accession>A0A178MK57</accession>
<dbReference type="PROSITE" id="PS50110">
    <property type="entry name" value="RESPONSE_REGULATORY"/>
    <property type="match status" value="1"/>
</dbReference>
<dbReference type="SMART" id="SM00448">
    <property type="entry name" value="REC"/>
    <property type="match status" value="1"/>
</dbReference>
<reference evidence="3 4" key="1">
    <citation type="submission" date="2016-04" db="EMBL/GenBank/DDBJ databases">
        <title>Draft genome sequence of freshwater magnetotactic bacteria Magnetospirillum marisnigri SP-1 and Magnetospirillum moscoviense BB-1.</title>
        <authorList>
            <person name="Koziaeva V."/>
            <person name="Dziuba M.V."/>
            <person name="Ivanov T.M."/>
            <person name="Kuznetsov B."/>
            <person name="Grouzdev D.S."/>
        </authorList>
    </citation>
    <scope>NUCLEOTIDE SEQUENCE [LARGE SCALE GENOMIC DNA]</scope>
    <source>
        <strain evidence="3 4">BB-1</strain>
    </source>
</reference>
<evidence type="ECO:0000313" key="3">
    <source>
        <dbReference type="EMBL" id="OAN48425.1"/>
    </source>
</evidence>
<feature type="modified residue" description="4-aspartylphosphate" evidence="1">
    <location>
        <position position="70"/>
    </location>
</feature>
<dbReference type="PANTHER" id="PTHR44520">
    <property type="entry name" value="RESPONSE REGULATOR RCP1-RELATED"/>
    <property type="match status" value="1"/>
</dbReference>
<feature type="domain" description="Response regulatory" evidence="2">
    <location>
        <begin position="11"/>
        <end position="137"/>
    </location>
</feature>
<evidence type="ECO:0000259" key="2">
    <source>
        <dbReference type="PROSITE" id="PS50110"/>
    </source>
</evidence>
<name>A0A178MK57_9PROT</name>
<dbReference type="InterPro" id="IPR001789">
    <property type="entry name" value="Sig_transdc_resp-reg_receiver"/>
</dbReference>
<dbReference type="OrthoDB" id="9793549at2"/>
<dbReference type="InterPro" id="IPR052893">
    <property type="entry name" value="TCS_response_regulator"/>
</dbReference>
<evidence type="ECO:0000313" key="4">
    <source>
        <dbReference type="Proteomes" id="UP000078543"/>
    </source>
</evidence>
<dbReference type="PANTHER" id="PTHR44520:SF2">
    <property type="entry name" value="RESPONSE REGULATOR RCP1"/>
    <property type="match status" value="1"/>
</dbReference>
<dbReference type="Proteomes" id="UP000078543">
    <property type="component" value="Unassembled WGS sequence"/>
</dbReference>
<dbReference type="Gene3D" id="3.40.50.2300">
    <property type="match status" value="1"/>
</dbReference>
<keyword evidence="1" id="KW-0597">Phosphoprotein</keyword>
<dbReference type="STRING" id="1437059.A6A05_15210"/>
<evidence type="ECO:0000256" key="1">
    <source>
        <dbReference type="PROSITE-ProRule" id="PRU00169"/>
    </source>
</evidence>
<dbReference type="RefSeq" id="WP_068502862.1">
    <property type="nucleotide sequence ID" value="NZ_LWQU01000161.1"/>
</dbReference>
<organism evidence="3 4">
    <name type="scientific">Magnetospirillum moscoviense</name>
    <dbReference type="NCBI Taxonomy" id="1437059"/>
    <lineage>
        <taxon>Bacteria</taxon>
        <taxon>Pseudomonadati</taxon>
        <taxon>Pseudomonadota</taxon>
        <taxon>Alphaproteobacteria</taxon>
        <taxon>Rhodospirillales</taxon>
        <taxon>Rhodospirillaceae</taxon>
        <taxon>Magnetospirillum</taxon>
    </lineage>
</organism>
<dbReference type="AlphaFoldDB" id="A0A178MK57"/>
<dbReference type="InterPro" id="IPR011006">
    <property type="entry name" value="CheY-like_superfamily"/>
</dbReference>
<dbReference type="Pfam" id="PF00072">
    <property type="entry name" value="Response_reg"/>
    <property type="match status" value="1"/>
</dbReference>
<comment type="caution">
    <text evidence="3">The sequence shown here is derived from an EMBL/GenBank/DDBJ whole genome shotgun (WGS) entry which is preliminary data.</text>
</comment>
<dbReference type="CDD" id="cd17557">
    <property type="entry name" value="REC_Rcp-like"/>
    <property type="match status" value="1"/>
</dbReference>
<dbReference type="SUPFAM" id="SSF52172">
    <property type="entry name" value="CheY-like"/>
    <property type="match status" value="1"/>
</dbReference>
<dbReference type="GO" id="GO:0000160">
    <property type="term" value="P:phosphorelay signal transduction system"/>
    <property type="evidence" value="ECO:0007669"/>
    <property type="project" value="InterPro"/>
</dbReference>
<protein>
    <submittedName>
        <fullName evidence="3">Response regulator</fullName>
    </submittedName>
</protein>
<proteinExistence type="predicted"/>